<dbReference type="KEGG" id="nsp:BMF81_01916"/>
<keyword evidence="1" id="KW-0472">Membrane</keyword>
<evidence type="ECO:0000256" key="1">
    <source>
        <dbReference type="SAM" id="Phobius"/>
    </source>
</evidence>
<feature type="transmembrane region" description="Helical" evidence="1">
    <location>
        <begin position="12"/>
        <end position="34"/>
    </location>
</feature>
<sequence length="122" mass="14370">MRLRRIFKPFFSLCPLRLCGLFLLIHCIFIQNWYQLPFTRNVDVHLFLPILPKIIKALVLAVDALRVAYIQSKPPQPLTTEEMHEILIELSSPLTGYLGREKGKDWKSDRFYFLRDLPTTPK</sequence>
<keyword evidence="1" id="KW-0812">Transmembrane</keyword>
<reference evidence="2 3" key="1">
    <citation type="submission" date="2017-03" db="EMBL/GenBank/DDBJ databases">
        <title>Comparative genomics of the toxic Baltic Sea cyanobacteria Nodularia spumigena UHCC 0039 and its response on varying salinity.</title>
        <authorList>
            <person name="Teikari J.E."/>
        </authorList>
    </citation>
    <scope>NUCLEOTIDE SEQUENCE [LARGE SCALE GENOMIC DNA]</scope>
    <source>
        <strain evidence="2 3">UHCC 0039</strain>
    </source>
</reference>
<evidence type="ECO:0000313" key="3">
    <source>
        <dbReference type="Proteomes" id="UP000244056"/>
    </source>
</evidence>
<accession>A0A2S0Q7P4</accession>
<protein>
    <submittedName>
        <fullName evidence="2">Uncharacterized protein</fullName>
    </submittedName>
</protein>
<dbReference type="Proteomes" id="UP000244056">
    <property type="component" value="Chromosome"/>
</dbReference>
<name>A0A2S0Q7P4_NODSP</name>
<dbReference type="AlphaFoldDB" id="A0A2S0Q7P4"/>
<gene>
    <name evidence="2" type="ORF">BMF81_01916</name>
</gene>
<proteinExistence type="predicted"/>
<dbReference type="EMBL" id="CP020114">
    <property type="protein sequence ID" value="AVZ30388.1"/>
    <property type="molecule type" value="Genomic_DNA"/>
</dbReference>
<organism evidence="2 3">
    <name type="scientific">Nodularia spumigena UHCC 0039</name>
    <dbReference type="NCBI Taxonomy" id="1914872"/>
    <lineage>
        <taxon>Bacteria</taxon>
        <taxon>Bacillati</taxon>
        <taxon>Cyanobacteriota</taxon>
        <taxon>Cyanophyceae</taxon>
        <taxon>Nostocales</taxon>
        <taxon>Nodulariaceae</taxon>
        <taxon>Nodularia</taxon>
    </lineage>
</organism>
<evidence type="ECO:0000313" key="2">
    <source>
        <dbReference type="EMBL" id="AVZ30388.1"/>
    </source>
</evidence>
<keyword evidence="1" id="KW-1133">Transmembrane helix</keyword>